<protein>
    <submittedName>
        <fullName evidence="1">Uncharacterized protein</fullName>
    </submittedName>
</protein>
<accession>A0A9K3M683</accession>
<organism evidence="1 2">
    <name type="scientific">Nitzschia inconspicua</name>
    <dbReference type="NCBI Taxonomy" id="303405"/>
    <lineage>
        <taxon>Eukaryota</taxon>
        <taxon>Sar</taxon>
        <taxon>Stramenopiles</taxon>
        <taxon>Ochrophyta</taxon>
        <taxon>Bacillariophyta</taxon>
        <taxon>Bacillariophyceae</taxon>
        <taxon>Bacillariophycidae</taxon>
        <taxon>Bacillariales</taxon>
        <taxon>Bacillariaceae</taxon>
        <taxon>Nitzschia</taxon>
    </lineage>
</organism>
<evidence type="ECO:0000313" key="1">
    <source>
        <dbReference type="EMBL" id="KAG7372856.1"/>
    </source>
</evidence>
<dbReference type="EMBL" id="JAGRRH010000002">
    <property type="protein sequence ID" value="KAG7372856.1"/>
    <property type="molecule type" value="Genomic_DNA"/>
</dbReference>
<dbReference type="AlphaFoldDB" id="A0A9K3M683"/>
<name>A0A9K3M683_9STRA</name>
<evidence type="ECO:0000313" key="2">
    <source>
        <dbReference type="Proteomes" id="UP000693970"/>
    </source>
</evidence>
<reference evidence="1" key="2">
    <citation type="submission" date="2021-04" db="EMBL/GenBank/DDBJ databases">
        <authorList>
            <person name="Podell S."/>
        </authorList>
    </citation>
    <scope>NUCLEOTIDE SEQUENCE</scope>
    <source>
        <strain evidence="1">Hildebrandi</strain>
    </source>
</reference>
<comment type="caution">
    <text evidence="1">The sequence shown here is derived from an EMBL/GenBank/DDBJ whole genome shotgun (WGS) entry which is preliminary data.</text>
</comment>
<reference evidence="1" key="1">
    <citation type="journal article" date="2021" name="Sci. Rep.">
        <title>Diploid genomic architecture of Nitzschia inconspicua, an elite biomass production diatom.</title>
        <authorList>
            <person name="Oliver A."/>
            <person name="Podell S."/>
            <person name="Pinowska A."/>
            <person name="Traller J.C."/>
            <person name="Smith S.R."/>
            <person name="McClure R."/>
            <person name="Beliaev A."/>
            <person name="Bohutskyi P."/>
            <person name="Hill E.A."/>
            <person name="Rabines A."/>
            <person name="Zheng H."/>
            <person name="Allen L.Z."/>
            <person name="Kuo A."/>
            <person name="Grigoriev I.V."/>
            <person name="Allen A.E."/>
            <person name="Hazlebeck D."/>
            <person name="Allen E.E."/>
        </authorList>
    </citation>
    <scope>NUCLEOTIDE SEQUENCE</scope>
    <source>
        <strain evidence="1">Hildebrandi</strain>
    </source>
</reference>
<proteinExistence type="predicted"/>
<gene>
    <name evidence="1" type="ORF">IV203_033580</name>
</gene>
<keyword evidence="2" id="KW-1185">Reference proteome</keyword>
<sequence length="134" mass="14779">MKPADKSPNMILFVPLSQTTCSMCDIYSVLLGSSSVYDRVGIVPIPPKNVSVGLPVERTILASSQGKRYKRSLRPHSQLPIDLLVNDSTVCLMYVRPIYMTSNQLSTVNRLIKPGLIGISRPTQDSRQLVAYTA</sequence>
<dbReference type="Proteomes" id="UP000693970">
    <property type="component" value="Unassembled WGS sequence"/>
</dbReference>